<dbReference type="Pfam" id="PF17148">
    <property type="entry name" value="DUF5117"/>
    <property type="match status" value="1"/>
</dbReference>
<evidence type="ECO:0000259" key="3">
    <source>
        <dbReference type="Pfam" id="PF17148"/>
    </source>
</evidence>
<evidence type="ECO:0000256" key="1">
    <source>
        <dbReference type="SAM" id="SignalP"/>
    </source>
</evidence>
<dbReference type="Proteomes" id="UP000294930">
    <property type="component" value="Unassembled WGS sequence"/>
</dbReference>
<feature type="domain" description="DUF5117" evidence="3">
    <location>
        <begin position="76"/>
        <end position="268"/>
    </location>
</feature>
<dbReference type="PANTHER" id="PTHR38478:SF1">
    <property type="entry name" value="ZINC DEPENDENT METALLOPROTEASE DOMAIN LIPOPROTEIN"/>
    <property type="match status" value="1"/>
</dbReference>
<reference evidence="4 5" key="1">
    <citation type="submission" date="2019-03" db="EMBL/GenBank/DDBJ databases">
        <title>Genomic Encyclopedia of Type Strains, Phase III (KMG-III): the genomes of soil and plant-associated and newly described type strains.</title>
        <authorList>
            <person name="Whitman W."/>
        </authorList>
    </citation>
    <scope>NUCLEOTIDE SEQUENCE [LARGE SCALE GENOMIC DNA]</scope>
    <source>
        <strain evidence="4 5">CGMCC 1.10957</strain>
    </source>
</reference>
<sequence length="802" mass="90392">MKTLFLHSFLLLCITTSFAQGLTGKDLKNYEGYFNFFYEEAQDKIYLEVTKLDEEFLYVNSLATGVGSNDIGLDRGQLGDNRIVKFVKAGNKLLLVQPNQNYRAITDNELEKKSIEQAFAKSVLFGFKIEEESNGKYIIDITSFLMQDAHGVADRLQSQNEGRYSLDMSKSALSLERTKAFPKNVEFEALLTFSGDPKGRNIRSVTPTASLVSVIQHHSFVELPDDNYKKREFDVRSGAISISYMDYATPVQEQIKKHYIIRHRLEKKNPNDSISEAVEPIIYYLDSGTPEPIRSALLDGARWWNEAYEAIGFKNAFQVEVLPEDADPMDCRYNVIQWVHRSTRGWSYGGSVIDPRTGEIIKGHVSLGSLRIRQDFMIAQALLNKPFANRDDNYQPMLQMALARIRQLSAHEVGHTIGFAHNFAASTNNRASVMDYPHPKVKLTNGEVDLSDAYDVGIGDWDKVTVAYSYSQFKDTENETEALNNILKEATNSGLRFITDSDARAQNGAHAYAHLWDNGKSASEELENVLKVRAKAISNFSKDNIKTGEPYSVLEDVFVPLYFFHRYQTEAATKLVGGLDYNYAVKGDGQMITKAIDAKTQKEALQAILKTLSAETLAIPQDKLGLFPPRAFQYWRTRESFRGNTGVAFDPFAPVETSSDMTLGLLLNPERMNRVYQQKVLDKSQLGLKEFLEILIDATIKKKTENSYQGEVQQVINLSVLNNIMALSASEKLMPQAQALVNFEVMKLKVKLQERRVDPMAMFMVKEIDKFLGNPKGFKAPSSPKIPDGSPIGSDTCFYHSN</sequence>
<dbReference type="SUPFAM" id="SSF55486">
    <property type="entry name" value="Metalloproteases ('zincins'), catalytic domain"/>
    <property type="match status" value="1"/>
</dbReference>
<evidence type="ECO:0000313" key="5">
    <source>
        <dbReference type="Proteomes" id="UP000294930"/>
    </source>
</evidence>
<keyword evidence="5" id="KW-1185">Reference proteome</keyword>
<dbReference type="CDD" id="cd04276">
    <property type="entry name" value="ZnMc_MMP_like_2"/>
    <property type="match status" value="1"/>
</dbReference>
<dbReference type="RefSeq" id="WP_134199073.1">
    <property type="nucleotide sequence ID" value="NZ_SOQZ01000002.1"/>
</dbReference>
<dbReference type="InterPro" id="IPR033413">
    <property type="entry name" value="DUF5117"/>
</dbReference>
<evidence type="ECO:0000259" key="2">
    <source>
        <dbReference type="Pfam" id="PF16313"/>
    </source>
</evidence>
<dbReference type="PANTHER" id="PTHR38478">
    <property type="entry name" value="PEPTIDASE M1A AND M12B"/>
    <property type="match status" value="1"/>
</dbReference>
<feature type="domain" description="EcxA zinc-binding" evidence="2">
    <location>
        <begin position="396"/>
        <end position="704"/>
    </location>
</feature>
<accession>A0ABY2G5X8</accession>
<evidence type="ECO:0000313" key="4">
    <source>
        <dbReference type="EMBL" id="TDY12466.1"/>
    </source>
</evidence>
<dbReference type="EMBL" id="SOQZ01000002">
    <property type="protein sequence ID" value="TDY12466.1"/>
    <property type="molecule type" value="Genomic_DNA"/>
</dbReference>
<dbReference type="InterPro" id="IPR034032">
    <property type="entry name" value="Zn_MMP-like_bac"/>
</dbReference>
<keyword evidence="1" id="KW-0732">Signal</keyword>
<gene>
    <name evidence="4" type="ORF">A8975_1230</name>
</gene>
<protein>
    <submittedName>
        <fullName evidence="4">Uncharacterized protein DUF5117</fullName>
    </submittedName>
</protein>
<feature type="signal peptide" evidence="1">
    <location>
        <begin position="1"/>
        <end position="19"/>
    </location>
</feature>
<proteinExistence type="predicted"/>
<name>A0ABY2G5X8_9FLAO</name>
<organism evidence="4 5">
    <name type="scientific">Meridianimaribacter flavus</name>
    <dbReference type="NCBI Taxonomy" id="571115"/>
    <lineage>
        <taxon>Bacteria</taxon>
        <taxon>Pseudomonadati</taxon>
        <taxon>Bacteroidota</taxon>
        <taxon>Flavobacteriia</taxon>
        <taxon>Flavobacteriales</taxon>
        <taxon>Flavobacteriaceae</taxon>
        <taxon>Meridianimaribacter</taxon>
    </lineage>
</organism>
<comment type="caution">
    <text evidence="4">The sequence shown here is derived from an EMBL/GenBank/DDBJ whole genome shotgun (WGS) entry which is preliminary data.</text>
</comment>
<feature type="chain" id="PRO_5046681668" evidence="1">
    <location>
        <begin position="20"/>
        <end position="802"/>
    </location>
</feature>
<dbReference type="InterPro" id="IPR032534">
    <property type="entry name" value="EcxA_zinc-bd"/>
</dbReference>
<dbReference type="Pfam" id="PF16313">
    <property type="entry name" value="DUF4953"/>
    <property type="match status" value="1"/>
</dbReference>